<protein>
    <recommendedName>
        <fullName evidence="3">DUF674 family protein</fullName>
    </recommendedName>
</protein>
<proteinExistence type="predicted"/>
<comment type="caution">
    <text evidence="1">The sequence shown here is derived from an EMBL/GenBank/DDBJ whole genome shotgun (WGS) entry which is preliminary data.</text>
</comment>
<evidence type="ECO:0000313" key="2">
    <source>
        <dbReference type="Proteomes" id="UP001632038"/>
    </source>
</evidence>
<accession>A0ABD3D0G1</accession>
<reference evidence="2" key="1">
    <citation type="journal article" date="2024" name="IScience">
        <title>Strigolactones Initiate the Formation of Haustorium-like Structures in Castilleja.</title>
        <authorList>
            <person name="Buerger M."/>
            <person name="Peterson D."/>
            <person name="Chory J."/>
        </authorList>
    </citation>
    <scope>NUCLEOTIDE SEQUENCE [LARGE SCALE GENOMIC DNA]</scope>
</reference>
<dbReference type="EMBL" id="JAVIJP010000027">
    <property type="protein sequence ID" value="KAL3635478.1"/>
    <property type="molecule type" value="Genomic_DNA"/>
</dbReference>
<name>A0ABD3D0G1_9LAMI</name>
<dbReference type="Pfam" id="PF05056">
    <property type="entry name" value="DUF674"/>
    <property type="match status" value="1"/>
</dbReference>
<gene>
    <name evidence="1" type="ORF">CASFOL_020025</name>
</gene>
<dbReference type="AlphaFoldDB" id="A0ABD3D0G1"/>
<sequence length="468" mass="52571">MSDLAKDVKFSLKVVINKQKTNVLFAEIGSDLADVLFSFLTLPLGKIVRILKKQYGDQAPVFGSITTLYDGLSNLETSNFCTEGGKQMLLNPISSFIDECRKLKADIGDNQPIKYFTCENKNCVHPTFGNWAMYYDTVLCRCGKQLKKEIPVTNVSNAVDGEVFTVKTTTFIISDDLQILPNVTASFRKIVSDLGLMDMDGTEMRNLTFGYNEIMDLLKHSLLSPTPLTNLVLKKQTKYELEPSFTQIGKIVTVNSVRNLKVIFQKSTNKFLFAEAEEDFVEFLFSFLVMSLGGVECLLGNNTSLKNIDNLYRSVAYPILTKYLRTNEKSRLSSPTIPYGYLSKNWIFSLIEEGAPQLFYHKNSSPNEEFLSTYSNNNVMCTFKSPKGQLNYMKGPRMYMVKDDLTVAPSCMTLYLSTLDEQKISYSDVDEMVLNIGSEECSSILKAALLSTSALSTGPNHLIKKQPK</sequence>
<organism evidence="1 2">
    <name type="scientific">Castilleja foliolosa</name>
    <dbReference type="NCBI Taxonomy" id="1961234"/>
    <lineage>
        <taxon>Eukaryota</taxon>
        <taxon>Viridiplantae</taxon>
        <taxon>Streptophyta</taxon>
        <taxon>Embryophyta</taxon>
        <taxon>Tracheophyta</taxon>
        <taxon>Spermatophyta</taxon>
        <taxon>Magnoliopsida</taxon>
        <taxon>eudicotyledons</taxon>
        <taxon>Gunneridae</taxon>
        <taxon>Pentapetalae</taxon>
        <taxon>asterids</taxon>
        <taxon>lamiids</taxon>
        <taxon>Lamiales</taxon>
        <taxon>Orobanchaceae</taxon>
        <taxon>Pedicularideae</taxon>
        <taxon>Castillejinae</taxon>
        <taxon>Castilleja</taxon>
    </lineage>
</organism>
<dbReference type="Proteomes" id="UP001632038">
    <property type="component" value="Unassembled WGS sequence"/>
</dbReference>
<keyword evidence="2" id="KW-1185">Reference proteome</keyword>
<dbReference type="InterPro" id="IPR007750">
    <property type="entry name" value="DUF674"/>
</dbReference>
<dbReference type="PANTHER" id="PTHR33103">
    <property type="entry name" value="OS01G0153900 PROTEIN"/>
    <property type="match status" value="1"/>
</dbReference>
<evidence type="ECO:0008006" key="3">
    <source>
        <dbReference type="Google" id="ProtNLM"/>
    </source>
</evidence>
<dbReference type="PANTHER" id="PTHR33103:SF27">
    <property type="entry name" value="OS04G0594700 PROTEIN"/>
    <property type="match status" value="1"/>
</dbReference>
<evidence type="ECO:0000313" key="1">
    <source>
        <dbReference type="EMBL" id="KAL3635478.1"/>
    </source>
</evidence>